<dbReference type="Pfam" id="PF00361">
    <property type="entry name" value="Proton_antipo_M"/>
    <property type="match status" value="1"/>
</dbReference>
<keyword evidence="2 5" id="KW-0812">Transmembrane</keyword>
<feature type="transmembrane region" description="Helical" evidence="6">
    <location>
        <begin position="162"/>
        <end position="183"/>
    </location>
</feature>
<evidence type="ECO:0000256" key="5">
    <source>
        <dbReference type="RuleBase" id="RU000320"/>
    </source>
</evidence>
<dbReference type="InterPro" id="IPR003945">
    <property type="entry name" value="NU5C-like"/>
</dbReference>
<evidence type="ECO:0000256" key="1">
    <source>
        <dbReference type="ARBA" id="ARBA00004127"/>
    </source>
</evidence>
<dbReference type="InterPro" id="IPR001750">
    <property type="entry name" value="ND/Mrp_TM"/>
</dbReference>
<feature type="transmembrane region" description="Helical" evidence="6">
    <location>
        <begin position="375"/>
        <end position="397"/>
    </location>
</feature>
<feature type="transmembrane region" description="Helical" evidence="6">
    <location>
        <begin position="403"/>
        <end position="422"/>
    </location>
</feature>
<dbReference type="GO" id="GO:0012505">
    <property type="term" value="C:endomembrane system"/>
    <property type="evidence" value="ECO:0007669"/>
    <property type="project" value="UniProtKB-SubCell"/>
</dbReference>
<evidence type="ECO:0000256" key="4">
    <source>
        <dbReference type="ARBA" id="ARBA00023136"/>
    </source>
</evidence>
<keyword evidence="10" id="KW-0830">Ubiquinone</keyword>
<feature type="transmembrane region" description="Helical" evidence="6">
    <location>
        <begin position="429"/>
        <end position="453"/>
    </location>
</feature>
<feature type="transmembrane region" description="Helical" evidence="6">
    <location>
        <begin position="118"/>
        <end position="142"/>
    </location>
</feature>
<dbReference type="PRINTS" id="PR01434">
    <property type="entry name" value="NADHDHGNASE5"/>
</dbReference>
<comment type="subcellular location">
    <subcellularLocation>
        <location evidence="1">Endomembrane system</location>
        <topology evidence="1">Multi-pass membrane protein</topology>
    </subcellularLocation>
    <subcellularLocation>
        <location evidence="5">Membrane</location>
        <topology evidence="5">Multi-pass membrane protein</topology>
    </subcellularLocation>
</comment>
<reference evidence="10 11" key="1">
    <citation type="submission" date="2020-08" db="EMBL/GenBank/DDBJ databases">
        <title>Sequencing the genomes of 1000 actinobacteria strains.</title>
        <authorList>
            <person name="Klenk H.-P."/>
        </authorList>
    </citation>
    <scope>NUCLEOTIDE SEQUENCE [LARGE SCALE GENOMIC DNA]</scope>
    <source>
        <strain evidence="10 11">DSM 46659</strain>
    </source>
</reference>
<feature type="chain" id="PRO_5030741849" evidence="7">
    <location>
        <begin position="19"/>
        <end position="532"/>
    </location>
</feature>
<evidence type="ECO:0000313" key="10">
    <source>
        <dbReference type="EMBL" id="MBB6174754.1"/>
    </source>
</evidence>
<evidence type="ECO:0000256" key="7">
    <source>
        <dbReference type="SAM" id="SignalP"/>
    </source>
</evidence>
<feature type="domain" description="NADH:quinone oxidoreductase/Mrp antiporter transmembrane" evidence="8">
    <location>
        <begin position="161"/>
        <end position="357"/>
    </location>
</feature>
<dbReference type="Pfam" id="PF00662">
    <property type="entry name" value="Proton_antipo_N"/>
    <property type="match status" value="1"/>
</dbReference>
<sequence>MSALLFAAVALPALTALACALVPARIGDRAGSWGAAGAATALALTGVVAFAVASQGPVAAALPGGTPAVLHADRLTIVMLALVLGVSTLTQLFTGRYLSGDPRQCRLVAAMGATTSAAAVLVSAATLGLLLAAWIAAGLGLLAMFAQRADLPSARLGLRRAAAAFAVGDLALVAACALVWTGIGGLDVRDVGAAAHALADTRIGVAGLSVPTAPVVACLLVVAAMGRCALLPLHRWLPATLAAPTPVSAFMHAGLVNAGGFLLVRLGPVFSSSGLATHLAFAVGALTAFYGTALMLSRPDTKGALAYSTIGQMGFMVMACALGAFAFVVFHLVAHGMYKAALFLGAGSAIGASKRHRAVPRPAPAGVGWPAPTRLAVAAAVPAAVLWVCLTTFASGVLEQPGALALLPFAWASAAHALWAWLGATPGRAGAGVAATAVVCASYAVLLVAAKGFLAPALEAAARPVSPWLVLVPATVLAVALLARLRPVSSVESDLYARALDAGWVTASDTWRATAHRGSAPTRTPAPISSGV</sequence>
<dbReference type="GO" id="GO:0003954">
    <property type="term" value="F:NADH dehydrogenase activity"/>
    <property type="evidence" value="ECO:0007669"/>
    <property type="project" value="TreeGrafter"/>
</dbReference>
<evidence type="ECO:0000259" key="9">
    <source>
        <dbReference type="Pfam" id="PF00662"/>
    </source>
</evidence>
<feature type="domain" description="NADH-Ubiquinone oxidoreductase (complex I) chain 5 N-terminal" evidence="9">
    <location>
        <begin position="70"/>
        <end position="104"/>
    </location>
</feature>
<dbReference type="GO" id="GO:0016020">
    <property type="term" value="C:membrane"/>
    <property type="evidence" value="ECO:0007669"/>
    <property type="project" value="UniProtKB-SubCell"/>
</dbReference>
<feature type="signal peptide" evidence="7">
    <location>
        <begin position="1"/>
        <end position="18"/>
    </location>
</feature>
<dbReference type="EMBL" id="JACHDS010000001">
    <property type="protein sequence ID" value="MBB6174754.1"/>
    <property type="molecule type" value="Genomic_DNA"/>
</dbReference>
<dbReference type="RefSeq" id="WP_184078986.1">
    <property type="nucleotide sequence ID" value="NZ_JACHDS010000001.1"/>
</dbReference>
<feature type="transmembrane region" description="Helical" evidence="6">
    <location>
        <begin position="275"/>
        <end position="297"/>
    </location>
</feature>
<keyword evidence="7" id="KW-0732">Signal</keyword>
<dbReference type="PANTHER" id="PTHR42829">
    <property type="entry name" value="NADH-UBIQUINONE OXIDOREDUCTASE CHAIN 5"/>
    <property type="match status" value="1"/>
</dbReference>
<name>A0A7X0D971_9ACTN</name>
<dbReference type="Proteomes" id="UP000546642">
    <property type="component" value="Unassembled WGS sequence"/>
</dbReference>
<dbReference type="GO" id="GO:0008137">
    <property type="term" value="F:NADH dehydrogenase (ubiquinone) activity"/>
    <property type="evidence" value="ECO:0007669"/>
    <property type="project" value="InterPro"/>
</dbReference>
<keyword evidence="3 6" id="KW-1133">Transmembrane helix</keyword>
<gene>
    <name evidence="10" type="ORF">HNR23_004814</name>
</gene>
<feature type="transmembrane region" description="Helical" evidence="6">
    <location>
        <begin position="75"/>
        <end position="98"/>
    </location>
</feature>
<proteinExistence type="predicted"/>
<evidence type="ECO:0000259" key="8">
    <source>
        <dbReference type="Pfam" id="PF00361"/>
    </source>
</evidence>
<dbReference type="InterPro" id="IPR001516">
    <property type="entry name" value="Proton_antipo_N"/>
</dbReference>
<evidence type="ECO:0000313" key="11">
    <source>
        <dbReference type="Proteomes" id="UP000546642"/>
    </source>
</evidence>
<evidence type="ECO:0000256" key="3">
    <source>
        <dbReference type="ARBA" id="ARBA00022989"/>
    </source>
</evidence>
<dbReference type="GO" id="GO:0042773">
    <property type="term" value="P:ATP synthesis coupled electron transport"/>
    <property type="evidence" value="ECO:0007669"/>
    <property type="project" value="InterPro"/>
</dbReference>
<dbReference type="AlphaFoldDB" id="A0A7X0D971"/>
<dbReference type="PANTHER" id="PTHR42829:SF1">
    <property type="entry name" value="INORGANIC CARBON TRANSPORTER SUBUNIT DABB-RELATED"/>
    <property type="match status" value="1"/>
</dbReference>
<evidence type="ECO:0000256" key="2">
    <source>
        <dbReference type="ARBA" id="ARBA00022692"/>
    </source>
</evidence>
<dbReference type="GO" id="GO:0015990">
    <property type="term" value="P:electron transport coupled proton transport"/>
    <property type="evidence" value="ECO:0007669"/>
    <property type="project" value="TreeGrafter"/>
</dbReference>
<keyword evidence="11" id="KW-1185">Reference proteome</keyword>
<feature type="transmembrane region" description="Helical" evidence="6">
    <location>
        <begin position="203"/>
        <end position="224"/>
    </location>
</feature>
<feature type="transmembrane region" description="Helical" evidence="6">
    <location>
        <begin position="30"/>
        <end position="54"/>
    </location>
</feature>
<protein>
    <submittedName>
        <fullName evidence="10">NADH:ubiquinone oxidoreductase subunit 5 (Subunit L)/multisubunit Na+/H+ antiporter MnhA subunit</fullName>
    </submittedName>
</protein>
<feature type="transmembrane region" description="Helical" evidence="6">
    <location>
        <begin position="304"/>
        <end position="330"/>
    </location>
</feature>
<organism evidence="10 11">
    <name type="scientific">Nocardiopsis mwathae</name>
    <dbReference type="NCBI Taxonomy" id="1472723"/>
    <lineage>
        <taxon>Bacteria</taxon>
        <taxon>Bacillati</taxon>
        <taxon>Actinomycetota</taxon>
        <taxon>Actinomycetes</taxon>
        <taxon>Streptosporangiales</taxon>
        <taxon>Nocardiopsidaceae</taxon>
        <taxon>Nocardiopsis</taxon>
    </lineage>
</organism>
<evidence type="ECO:0000256" key="6">
    <source>
        <dbReference type="SAM" id="Phobius"/>
    </source>
</evidence>
<keyword evidence="4 6" id="KW-0472">Membrane</keyword>
<comment type="caution">
    <text evidence="10">The sequence shown here is derived from an EMBL/GenBank/DDBJ whole genome shotgun (WGS) entry which is preliminary data.</text>
</comment>
<feature type="transmembrane region" description="Helical" evidence="6">
    <location>
        <begin position="465"/>
        <end position="483"/>
    </location>
</feature>
<accession>A0A7X0D971</accession>